<sequence length="238" mass="25035">MTETVTMRGGYALQGVIEPILIPAFERQTGARVSAVWEPTSMIVKALKAGERSDVVVLADEAIDELAELGFIAPRTRTPLANAILGLAVGRGQPKPDIATPDAFRRALLDCRAIAYSKAGASGIYFEKLIEQLGIADVVREKAVVIPFGLTAEKLVSGETDLAIQQISELMMVDGIDLIGPLPDEIGCVTGFSAAILGTSPHLHAAQQFIAVLSSVAAMQAYAAAGLAPRLPTQNEGD</sequence>
<evidence type="ECO:0000313" key="2">
    <source>
        <dbReference type="Proteomes" id="UP000295030"/>
    </source>
</evidence>
<dbReference type="EMBL" id="SMFY01000002">
    <property type="protein sequence ID" value="TCK29165.1"/>
    <property type="molecule type" value="Genomic_DNA"/>
</dbReference>
<reference evidence="1 2" key="1">
    <citation type="submission" date="2019-03" db="EMBL/GenBank/DDBJ databases">
        <title>Genomic Encyclopedia of Type Strains, Phase IV (KMG-IV): sequencing the most valuable type-strain genomes for metagenomic binning, comparative biology and taxonomic classification.</title>
        <authorList>
            <person name="Goeker M."/>
        </authorList>
    </citation>
    <scope>NUCLEOTIDE SEQUENCE [LARGE SCALE GENOMIC DNA]</scope>
    <source>
        <strain evidence="1 2">DSM 101</strain>
    </source>
</reference>
<dbReference type="RefSeq" id="WP_207907758.1">
    <property type="nucleotide sequence ID" value="NZ_SMFY01000002.1"/>
</dbReference>
<organism evidence="1 2">
    <name type="scientific">Ancylobacter aquaticus</name>
    <dbReference type="NCBI Taxonomy" id="100"/>
    <lineage>
        <taxon>Bacteria</taxon>
        <taxon>Pseudomonadati</taxon>
        <taxon>Pseudomonadota</taxon>
        <taxon>Alphaproteobacteria</taxon>
        <taxon>Hyphomicrobiales</taxon>
        <taxon>Xanthobacteraceae</taxon>
        <taxon>Ancylobacter</taxon>
    </lineage>
</organism>
<dbReference type="SUPFAM" id="SSF53850">
    <property type="entry name" value="Periplasmic binding protein-like II"/>
    <property type="match status" value="1"/>
</dbReference>
<accession>A0A4R1I601</accession>
<dbReference type="InterPro" id="IPR050682">
    <property type="entry name" value="ModA/WtpA"/>
</dbReference>
<name>A0A4R1I601_ANCAQ</name>
<dbReference type="AlphaFoldDB" id="A0A4R1I601"/>
<proteinExistence type="predicted"/>
<dbReference type="GO" id="GO:0015689">
    <property type="term" value="P:molybdate ion transport"/>
    <property type="evidence" value="ECO:0007669"/>
    <property type="project" value="TreeGrafter"/>
</dbReference>
<dbReference type="Proteomes" id="UP000295030">
    <property type="component" value="Unassembled WGS sequence"/>
</dbReference>
<dbReference type="Gene3D" id="3.40.190.10">
    <property type="entry name" value="Periplasmic binding protein-like II"/>
    <property type="match status" value="2"/>
</dbReference>
<dbReference type="PANTHER" id="PTHR30632:SF11">
    <property type="entry name" value="BLR4797 PROTEIN"/>
    <property type="match status" value="1"/>
</dbReference>
<gene>
    <name evidence="1" type="ORF">EV667_3186</name>
</gene>
<dbReference type="Pfam" id="PF13531">
    <property type="entry name" value="SBP_bac_11"/>
    <property type="match status" value="1"/>
</dbReference>
<dbReference type="PANTHER" id="PTHR30632">
    <property type="entry name" value="MOLYBDATE-BINDING PERIPLASMIC PROTEIN"/>
    <property type="match status" value="1"/>
</dbReference>
<evidence type="ECO:0000313" key="1">
    <source>
        <dbReference type="EMBL" id="TCK29165.1"/>
    </source>
</evidence>
<protein>
    <submittedName>
        <fullName evidence="1">Molybdate transport system substrate-binding protein</fullName>
    </submittedName>
</protein>
<dbReference type="GO" id="GO:0030973">
    <property type="term" value="F:molybdate ion binding"/>
    <property type="evidence" value="ECO:0007669"/>
    <property type="project" value="TreeGrafter"/>
</dbReference>
<comment type="caution">
    <text evidence="1">The sequence shown here is derived from an EMBL/GenBank/DDBJ whole genome shotgun (WGS) entry which is preliminary data.</text>
</comment>
<keyword evidence="2" id="KW-1185">Reference proteome</keyword>